<name>A0AAW1XRM7_RUBAR</name>
<organism evidence="2 3">
    <name type="scientific">Rubus argutus</name>
    <name type="common">Southern blackberry</name>
    <dbReference type="NCBI Taxonomy" id="59490"/>
    <lineage>
        <taxon>Eukaryota</taxon>
        <taxon>Viridiplantae</taxon>
        <taxon>Streptophyta</taxon>
        <taxon>Embryophyta</taxon>
        <taxon>Tracheophyta</taxon>
        <taxon>Spermatophyta</taxon>
        <taxon>Magnoliopsida</taxon>
        <taxon>eudicotyledons</taxon>
        <taxon>Gunneridae</taxon>
        <taxon>Pentapetalae</taxon>
        <taxon>rosids</taxon>
        <taxon>fabids</taxon>
        <taxon>Rosales</taxon>
        <taxon>Rosaceae</taxon>
        <taxon>Rosoideae</taxon>
        <taxon>Rosoideae incertae sedis</taxon>
        <taxon>Rubus</taxon>
    </lineage>
</organism>
<gene>
    <name evidence="2" type="ORF">M0R45_015432</name>
</gene>
<proteinExistence type="predicted"/>
<reference evidence="2 3" key="1">
    <citation type="journal article" date="2023" name="G3 (Bethesda)">
        <title>A chromosome-length genome assembly and annotation of blackberry (Rubus argutus, cv. 'Hillquist').</title>
        <authorList>
            <person name="Bruna T."/>
            <person name="Aryal R."/>
            <person name="Dudchenko O."/>
            <person name="Sargent D.J."/>
            <person name="Mead D."/>
            <person name="Buti M."/>
            <person name="Cavallini A."/>
            <person name="Hytonen T."/>
            <person name="Andres J."/>
            <person name="Pham M."/>
            <person name="Weisz D."/>
            <person name="Mascagni F."/>
            <person name="Usai G."/>
            <person name="Natali L."/>
            <person name="Bassil N."/>
            <person name="Fernandez G.E."/>
            <person name="Lomsadze A."/>
            <person name="Armour M."/>
            <person name="Olukolu B."/>
            <person name="Poorten T."/>
            <person name="Britton C."/>
            <person name="Davik J."/>
            <person name="Ashrafi H."/>
            <person name="Aiden E.L."/>
            <person name="Borodovsky M."/>
            <person name="Worthington M."/>
        </authorList>
    </citation>
    <scope>NUCLEOTIDE SEQUENCE [LARGE SCALE GENOMIC DNA]</scope>
    <source>
        <strain evidence="2">PI 553951</strain>
    </source>
</reference>
<dbReference type="Proteomes" id="UP001457282">
    <property type="component" value="Unassembled WGS sequence"/>
</dbReference>
<sequence>MKHGKGGGGMKRMKAQAGLSKGKLHKALLRGGGDDSGADFPSAAPSPAHNASNADAGNTSAQAVTTHRVTKPSISSARHCRRAQSASSVHHHCRRH</sequence>
<dbReference type="AlphaFoldDB" id="A0AAW1XRM7"/>
<feature type="compositionally biased region" description="Polar residues" evidence="1">
    <location>
        <begin position="57"/>
        <end position="76"/>
    </location>
</feature>
<feature type="compositionally biased region" description="Gly residues" evidence="1">
    <location>
        <begin position="1"/>
        <end position="10"/>
    </location>
</feature>
<evidence type="ECO:0000256" key="1">
    <source>
        <dbReference type="SAM" id="MobiDB-lite"/>
    </source>
</evidence>
<evidence type="ECO:0000313" key="2">
    <source>
        <dbReference type="EMBL" id="KAK9938710.1"/>
    </source>
</evidence>
<feature type="region of interest" description="Disordered" evidence="1">
    <location>
        <begin position="1"/>
        <end position="96"/>
    </location>
</feature>
<comment type="caution">
    <text evidence="2">The sequence shown here is derived from an EMBL/GenBank/DDBJ whole genome shotgun (WGS) entry which is preliminary data.</text>
</comment>
<accession>A0AAW1XRM7</accession>
<dbReference type="EMBL" id="JBEDUW010000003">
    <property type="protein sequence ID" value="KAK9938710.1"/>
    <property type="molecule type" value="Genomic_DNA"/>
</dbReference>
<feature type="compositionally biased region" description="Low complexity" evidence="1">
    <location>
        <begin position="41"/>
        <end position="56"/>
    </location>
</feature>
<keyword evidence="3" id="KW-1185">Reference proteome</keyword>
<protein>
    <submittedName>
        <fullName evidence="2">Uncharacterized protein</fullName>
    </submittedName>
</protein>
<evidence type="ECO:0000313" key="3">
    <source>
        <dbReference type="Proteomes" id="UP001457282"/>
    </source>
</evidence>